<dbReference type="PANTHER" id="PTHR11465:SF62">
    <property type="entry name" value="CATALASE T"/>
    <property type="match status" value="1"/>
</dbReference>
<dbReference type="GO" id="GO:0042744">
    <property type="term" value="P:hydrogen peroxide catabolic process"/>
    <property type="evidence" value="ECO:0007669"/>
    <property type="project" value="TreeGrafter"/>
</dbReference>
<dbReference type="Proteomes" id="UP001160390">
    <property type="component" value="Unassembled WGS sequence"/>
</dbReference>
<dbReference type="EMBL" id="CABFNP030000511">
    <property type="protein sequence ID" value="CAI6034410.1"/>
    <property type="molecule type" value="Genomic_DNA"/>
</dbReference>
<evidence type="ECO:0000313" key="2">
    <source>
        <dbReference type="EMBL" id="CAI6034410.1"/>
    </source>
</evidence>
<keyword evidence="3" id="KW-1185">Reference proteome</keyword>
<dbReference type="CDD" id="cd08153">
    <property type="entry name" value="srpA_like"/>
    <property type="match status" value="1"/>
</dbReference>
<evidence type="ECO:0000259" key="1">
    <source>
        <dbReference type="SMART" id="SM01060"/>
    </source>
</evidence>
<dbReference type="InterPro" id="IPR011614">
    <property type="entry name" value="Catalase_core"/>
</dbReference>
<reference evidence="2" key="1">
    <citation type="submission" date="2023-01" db="EMBL/GenBank/DDBJ databases">
        <authorList>
            <person name="Piombo E."/>
        </authorList>
    </citation>
    <scope>NUCLEOTIDE SEQUENCE</scope>
</reference>
<dbReference type="Gene3D" id="2.40.180.10">
    <property type="entry name" value="Catalase core domain"/>
    <property type="match status" value="1"/>
</dbReference>
<dbReference type="GO" id="GO:0020037">
    <property type="term" value="F:heme binding"/>
    <property type="evidence" value="ECO:0007669"/>
    <property type="project" value="InterPro"/>
</dbReference>
<evidence type="ECO:0000313" key="3">
    <source>
        <dbReference type="Proteomes" id="UP001160390"/>
    </source>
</evidence>
<dbReference type="InterPro" id="IPR020835">
    <property type="entry name" value="Catalase_sf"/>
</dbReference>
<dbReference type="PIRSF" id="PIRSF000296">
    <property type="entry name" value="SrpA"/>
    <property type="match status" value="1"/>
</dbReference>
<dbReference type="GO" id="GO:0005777">
    <property type="term" value="C:peroxisome"/>
    <property type="evidence" value="ECO:0007669"/>
    <property type="project" value="TreeGrafter"/>
</dbReference>
<comment type="caution">
    <text evidence="2">The sequence shown here is derived from an EMBL/GenBank/DDBJ whole genome shotgun (WGS) entry which is preliminary data.</text>
</comment>
<name>A0AA35PWM2_9HYPO</name>
<dbReference type="GO" id="GO:0005739">
    <property type="term" value="C:mitochondrion"/>
    <property type="evidence" value="ECO:0007669"/>
    <property type="project" value="TreeGrafter"/>
</dbReference>
<dbReference type="SUPFAM" id="SSF56634">
    <property type="entry name" value="Heme-dependent catalase-like"/>
    <property type="match status" value="1"/>
</dbReference>
<dbReference type="Pfam" id="PF00199">
    <property type="entry name" value="Catalase"/>
    <property type="match status" value="1"/>
</dbReference>
<proteinExistence type="predicted"/>
<dbReference type="InterPro" id="IPR024168">
    <property type="entry name" value="Catalase_SrpA-type_pred"/>
</dbReference>
<dbReference type="SMART" id="SM01060">
    <property type="entry name" value="Catalase"/>
    <property type="match status" value="1"/>
</dbReference>
<dbReference type="InterPro" id="IPR018028">
    <property type="entry name" value="Catalase"/>
</dbReference>
<dbReference type="AlphaFoldDB" id="A0AA35PWM2"/>
<dbReference type="GO" id="GO:0004096">
    <property type="term" value="F:catalase activity"/>
    <property type="evidence" value="ECO:0007669"/>
    <property type="project" value="InterPro"/>
</dbReference>
<feature type="domain" description="Catalase core" evidence="1">
    <location>
        <begin position="7"/>
        <end position="312"/>
    </location>
</feature>
<dbReference type="PANTHER" id="PTHR11465">
    <property type="entry name" value="CATALASE"/>
    <property type="match status" value="1"/>
</dbReference>
<organism evidence="2 3">
    <name type="scientific">Clonostachys chloroleuca</name>
    <dbReference type="NCBI Taxonomy" id="1926264"/>
    <lineage>
        <taxon>Eukaryota</taxon>
        <taxon>Fungi</taxon>
        <taxon>Dikarya</taxon>
        <taxon>Ascomycota</taxon>
        <taxon>Pezizomycotina</taxon>
        <taxon>Sordariomycetes</taxon>
        <taxon>Hypocreomycetidae</taxon>
        <taxon>Hypocreales</taxon>
        <taxon>Bionectriaceae</taxon>
        <taxon>Clonostachys</taxon>
    </lineage>
</organism>
<dbReference type="GO" id="GO:0042542">
    <property type="term" value="P:response to hydrogen peroxide"/>
    <property type="evidence" value="ECO:0007669"/>
    <property type="project" value="TreeGrafter"/>
</dbReference>
<dbReference type="PROSITE" id="PS51402">
    <property type="entry name" value="CATALASE_3"/>
    <property type="match status" value="1"/>
</dbReference>
<dbReference type="Gene3D" id="1.20.1280.120">
    <property type="match status" value="1"/>
</dbReference>
<gene>
    <name evidence="2" type="ORF">CCHLO57077_00011048</name>
</gene>
<sequence>MSLEVSTSTKGIDGDAKKAVDLFRDIFGYHPGFRAVHAKGILLRGTFSPTPEACALSTAPHFRRHSTSVIARLSNSGGVPTQLDADPANNQNGLALRFLLSSFPRREKTDIATVSTPFFPAGNVPDAVGFFRALATNKVEEFIRTHPAAAAFINAPKPFPSSFATQHFFSINAFKLVGKDHKATYIRYRIVPKDGVFNLDEKEAASKPPNYLYDELVKKLEAGPVEYELLAQIAEAGDVTDDCTVHWPETRQLVKLGVVSLESILPDSDEEQKKLEFFDPVPRVEGIEPSGDPLIDLRSLAYRFSGADRRSA</sequence>
<accession>A0AA35PWM2</accession>
<protein>
    <recommendedName>
        <fullName evidence="1">Catalase core domain-containing protein</fullName>
    </recommendedName>
</protein>